<sequence length="216" mass="23915">MELKVAIKIVMILSSACSVITQQSPIHSLCYKRSFDGYDPNSGYSATGVQIKEKPISCGVFTEKDRRGYGADDLFIPEEADGYETEDPAYFLDSGHGICGQYKSNSTRGVCLWTGTDPSGSDPKQAGWLNGALDVNCKKNIWIMRENQAHTRQIARVIDGCAMNTYNISDANSACQQVYLSEKLYYDFDPTDEELQSGSISDLVWNFADGTENRPV</sequence>
<reference evidence="2" key="1">
    <citation type="submission" date="2013-11" db="EMBL/GenBank/DDBJ databases">
        <title>Genome sequence of the fusiform rust pathogen reveals effectors for host alternation and coevolution with pine.</title>
        <authorList>
            <consortium name="DOE Joint Genome Institute"/>
            <person name="Smith K."/>
            <person name="Pendleton A."/>
            <person name="Kubisiak T."/>
            <person name="Anderson C."/>
            <person name="Salamov A."/>
            <person name="Aerts A."/>
            <person name="Riley R."/>
            <person name="Clum A."/>
            <person name="Lindquist E."/>
            <person name="Ence D."/>
            <person name="Campbell M."/>
            <person name="Kronenberg Z."/>
            <person name="Feau N."/>
            <person name="Dhillon B."/>
            <person name="Hamelin R."/>
            <person name="Burleigh J."/>
            <person name="Smith J."/>
            <person name="Yandell M."/>
            <person name="Nelson C."/>
            <person name="Grigoriev I."/>
            <person name="Davis J."/>
        </authorList>
    </citation>
    <scope>NUCLEOTIDE SEQUENCE</scope>
    <source>
        <strain evidence="2">G11</strain>
    </source>
</reference>
<proteinExistence type="predicted"/>
<evidence type="ECO:0000313" key="2">
    <source>
        <dbReference type="EMBL" id="KAG0146432.1"/>
    </source>
</evidence>
<feature type="chain" id="PRO_5040277681" evidence="1">
    <location>
        <begin position="22"/>
        <end position="216"/>
    </location>
</feature>
<dbReference type="Proteomes" id="UP000886653">
    <property type="component" value="Unassembled WGS sequence"/>
</dbReference>
<dbReference type="EMBL" id="MU167261">
    <property type="protein sequence ID" value="KAG0146432.1"/>
    <property type="molecule type" value="Genomic_DNA"/>
</dbReference>
<keyword evidence="3" id="KW-1185">Reference proteome</keyword>
<organism evidence="2 3">
    <name type="scientific">Cronartium quercuum f. sp. fusiforme G11</name>
    <dbReference type="NCBI Taxonomy" id="708437"/>
    <lineage>
        <taxon>Eukaryota</taxon>
        <taxon>Fungi</taxon>
        <taxon>Dikarya</taxon>
        <taxon>Basidiomycota</taxon>
        <taxon>Pucciniomycotina</taxon>
        <taxon>Pucciniomycetes</taxon>
        <taxon>Pucciniales</taxon>
        <taxon>Coleosporiaceae</taxon>
        <taxon>Cronartium</taxon>
    </lineage>
</organism>
<evidence type="ECO:0000256" key="1">
    <source>
        <dbReference type="SAM" id="SignalP"/>
    </source>
</evidence>
<feature type="signal peptide" evidence="1">
    <location>
        <begin position="1"/>
        <end position="21"/>
    </location>
</feature>
<dbReference type="OrthoDB" id="2496784at2759"/>
<gene>
    <name evidence="2" type="ORF">CROQUDRAFT_107180</name>
</gene>
<accession>A0A9P6NLM6</accession>
<evidence type="ECO:0000313" key="3">
    <source>
        <dbReference type="Proteomes" id="UP000886653"/>
    </source>
</evidence>
<name>A0A9P6NLM6_9BASI</name>
<comment type="caution">
    <text evidence="2">The sequence shown here is derived from an EMBL/GenBank/DDBJ whole genome shotgun (WGS) entry which is preliminary data.</text>
</comment>
<protein>
    <submittedName>
        <fullName evidence="2">Uncharacterized protein</fullName>
    </submittedName>
</protein>
<keyword evidence="1" id="KW-0732">Signal</keyword>
<dbReference type="AlphaFoldDB" id="A0A9P6NLM6"/>